<dbReference type="SUPFAM" id="SSF58104">
    <property type="entry name" value="Methyl-accepting chemotaxis protein (MCP) signaling domain"/>
    <property type="match status" value="1"/>
</dbReference>
<organism evidence="1 2">
    <name type="scientific">Shouchella xiaoxiensis</name>
    <dbReference type="NCBI Taxonomy" id="766895"/>
    <lineage>
        <taxon>Bacteria</taxon>
        <taxon>Bacillati</taxon>
        <taxon>Bacillota</taxon>
        <taxon>Bacilli</taxon>
        <taxon>Bacillales</taxon>
        <taxon>Bacillaceae</taxon>
        <taxon>Shouchella</taxon>
    </lineage>
</organism>
<dbReference type="RefSeq" id="WP_204466836.1">
    <property type="nucleotide sequence ID" value="NZ_JAFBCV010000009.1"/>
</dbReference>
<dbReference type="Gene3D" id="1.10.287.950">
    <property type="entry name" value="Methyl-accepting chemotaxis protein"/>
    <property type="match status" value="1"/>
</dbReference>
<reference evidence="1" key="1">
    <citation type="submission" date="2021-01" db="EMBL/GenBank/DDBJ databases">
        <title>Genomic Encyclopedia of Type Strains, Phase IV (KMG-IV): sequencing the most valuable type-strain genomes for metagenomic binning, comparative biology and taxonomic classification.</title>
        <authorList>
            <person name="Goeker M."/>
        </authorList>
    </citation>
    <scope>NUCLEOTIDE SEQUENCE</scope>
    <source>
        <strain evidence="1">DSM 21943</strain>
    </source>
</reference>
<proteinExistence type="predicted"/>
<accession>A0ABS2SVS7</accession>
<comment type="caution">
    <text evidence="1">The sequence shown here is derived from an EMBL/GenBank/DDBJ whole genome shotgun (WGS) entry which is preliminary data.</text>
</comment>
<protein>
    <submittedName>
        <fullName evidence="1">X-X-X-Leu-X-X-Gly heptad repeat protein</fullName>
    </submittedName>
</protein>
<keyword evidence="2" id="KW-1185">Reference proteome</keyword>
<evidence type="ECO:0000313" key="1">
    <source>
        <dbReference type="EMBL" id="MBM7839631.1"/>
    </source>
</evidence>
<name>A0ABS2SVS7_9BACI</name>
<evidence type="ECO:0000313" key="2">
    <source>
        <dbReference type="Proteomes" id="UP001179280"/>
    </source>
</evidence>
<gene>
    <name evidence="1" type="ORF">JOC54_002911</name>
</gene>
<sequence>MLKKTTLLTAVFILTTPTFFGHHASAEQDGDGSIKSKDEVVYANLLASGAINELYIVNALDIEEEGLIVDYGSYDRLINLTSMADINQDGDEIQFEASEGMFYYQGNINQDPQLPWNFDMTYLLDGNEVEPADLIGRSGSFELIIDVTQNDTMEQTFSENYLLQLSLPLQSDRFKQIEAPDATVANAGKNKQVVYTVMPDEDASLKLSADVTDFEFEGIEISALPSSFSVDAPDTEQLTGEMDSLTGAISDLTSGLGDVRSGLSDFTSGLNQLEDGSSSFQSGLSETATAGSDLVSASESIQAGLNELNTALQDNDTDLNIDFGDGLFDALDGFSEGLGDISTGISELGGHYEQAYQALDEAITAIPEGELSEEEIGELYAANPESEALNTLVDSYVAAQTVKGTYEKVQEGLAAVKPALDDLRAGVDEVSGGFDQFAASLNEAKESLDIGDEFTQLIDGVDELATNYGSFHSGLTEYTGGVSELSSSYSSIHSGIGDSKDGATELDGGMGELHSGMQELEEATAGIPEQMQEEIDAMISQYDKSDYESSSFVTDANNDTINSVQFVIQTERLALPEEEDTAQTEEEEPGLWQRFLQLFNWA</sequence>
<dbReference type="Proteomes" id="UP001179280">
    <property type="component" value="Unassembled WGS sequence"/>
</dbReference>
<dbReference type="EMBL" id="JAFBCV010000009">
    <property type="protein sequence ID" value="MBM7839631.1"/>
    <property type="molecule type" value="Genomic_DNA"/>
</dbReference>